<dbReference type="EMBL" id="QNRR01000014">
    <property type="protein sequence ID" value="RBP37314.1"/>
    <property type="molecule type" value="Genomic_DNA"/>
</dbReference>
<evidence type="ECO:0000256" key="2">
    <source>
        <dbReference type="SAM" id="SignalP"/>
    </source>
</evidence>
<evidence type="ECO:0000313" key="4">
    <source>
        <dbReference type="EMBL" id="RBP37314.1"/>
    </source>
</evidence>
<comment type="caution">
    <text evidence="4">The sequence shown here is derived from an EMBL/GenBank/DDBJ whole genome shotgun (WGS) entry which is preliminary data.</text>
</comment>
<feature type="domain" description="Peptidase C39-like" evidence="3">
    <location>
        <begin position="234"/>
        <end position="385"/>
    </location>
</feature>
<dbReference type="Pfam" id="PF13529">
    <property type="entry name" value="Peptidase_C39_2"/>
    <property type="match status" value="1"/>
</dbReference>
<protein>
    <recommendedName>
        <fullName evidence="3">Peptidase C39-like domain-containing protein</fullName>
    </recommendedName>
</protein>
<dbReference type="OrthoDB" id="196363at2"/>
<feature type="chain" id="PRO_5016569624" description="Peptidase C39-like domain-containing protein" evidence="2">
    <location>
        <begin position="27"/>
        <end position="412"/>
    </location>
</feature>
<proteinExistence type="predicted"/>
<gene>
    <name evidence="4" type="ORF">DES53_11452</name>
</gene>
<dbReference type="AlphaFoldDB" id="A0A366H8F3"/>
<reference evidence="4 5" key="1">
    <citation type="submission" date="2018-06" db="EMBL/GenBank/DDBJ databases">
        <title>Genomic Encyclopedia of Type Strains, Phase IV (KMG-IV): sequencing the most valuable type-strain genomes for metagenomic binning, comparative biology and taxonomic classification.</title>
        <authorList>
            <person name="Goeker M."/>
        </authorList>
    </citation>
    <scope>NUCLEOTIDE SEQUENCE [LARGE SCALE GENOMIC DNA]</scope>
    <source>
        <strain evidence="4 5">DSM 25532</strain>
    </source>
</reference>
<organism evidence="4 5">
    <name type="scientific">Roseimicrobium gellanilyticum</name>
    <dbReference type="NCBI Taxonomy" id="748857"/>
    <lineage>
        <taxon>Bacteria</taxon>
        <taxon>Pseudomonadati</taxon>
        <taxon>Verrucomicrobiota</taxon>
        <taxon>Verrucomicrobiia</taxon>
        <taxon>Verrucomicrobiales</taxon>
        <taxon>Verrucomicrobiaceae</taxon>
        <taxon>Roseimicrobium</taxon>
    </lineage>
</organism>
<keyword evidence="2" id="KW-0732">Signal</keyword>
<dbReference type="Proteomes" id="UP000253426">
    <property type="component" value="Unassembled WGS sequence"/>
</dbReference>
<feature type="signal peptide" evidence="2">
    <location>
        <begin position="1"/>
        <end position="26"/>
    </location>
</feature>
<keyword evidence="5" id="KW-1185">Reference proteome</keyword>
<dbReference type="RefSeq" id="WP_147263656.1">
    <property type="nucleotide sequence ID" value="NZ_QNRR01000014.1"/>
</dbReference>
<accession>A0A366H8F3</accession>
<dbReference type="InterPro" id="IPR039564">
    <property type="entry name" value="Peptidase_C39-like"/>
</dbReference>
<evidence type="ECO:0000256" key="1">
    <source>
        <dbReference type="SAM" id="MobiDB-lite"/>
    </source>
</evidence>
<evidence type="ECO:0000259" key="3">
    <source>
        <dbReference type="Pfam" id="PF13529"/>
    </source>
</evidence>
<sequence length="412" mass="45719">MPHASRRSLLLSWLAMWCITSHPALGLDSPAFERALGTPDVWKMPDFIRLWVRDPADANAPVSRAALGDEVEIFGIRPDAIAARFLPTAEVHSVTVVVLDAGNFFGFGNSNVQGESFEAARVRFDNEFALRKQRLQDGLRKMGMQPQGEVMLGERGGLRLRTQLWMGAGGIARVLSKEKQLLQVDFFRNEAEARSLLARSAGASATPGARPSALGNMTPRPASDAQPESRIPGVPMLPQGNRGYCGVAILAMIGHHFGLTCSVEELAVVNGFTYGAESNPDIREMFGQIAREAGIKAQRSPRFDIHLMKRTIDSGMPVVVFRRWSQERDYLHSAYSARIARGEKAELPVAGSEDRKSWPGKDAPAHASIINGYRDDRREVIFTESWGPQARNRRMRYEELEGTSYYVVYFSK</sequence>
<feature type="region of interest" description="Disordered" evidence="1">
    <location>
        <begin position="199"/>
        <end position="235"/>
    </location>
</feature>
<name>A0A366H8F3_9BACT</name>
<evidence type="ECO:0000313" key="5">
    <source>
        <dbReference type="Proteomes" id="UP000253426"/>
    </source>
</evidence>